<name>A0A3M7MI95_9PLEO</name>
<dbReference type="AlphaFoldDB" id="A0A3M7MI95"/>
<gene>
    <name evidence="1" type="ORF">GMOD_00004928</name>
</gene>
<organism evidence="1 2">
    <name type="scientific">Pyrenophora seminiperda CCB06</name>
    <dbReference type="NCBI Taxonomy" id="1302712"/>
    <lineage>
        <taxon>Eukaryota</taxon>
        <taxon>Fungi</taxon>
        <taxon>Dikarya</taxon>
        <taxon>Ascomycota</taxon>
        <taxon>Pezizomycotina</taxon>
        <taxon>Dothideomycetes</taxon>
        <taxon>Pleosporomycetidae</taxon>
        <taxon>Pleosporales</taxon>
        <taxon>Pleosporineae</taxon>
        <taxon>Pleosporaceae</taxon>
        <taxon>Pyrenophora</taxon>
    </lineage>
</organism>
<dbReference type="InterPro" id="IPR022198">
    <property type="entry name" value="DUF3723"/>
</dbReference>
<dbReference type="EMBL" id="KE747843">
    <property type="protein sequence ID" value="RMZ74089.1"/>
    <property type="molecule type" value="Genomic_DNA"/>
</dbReference>
<dbReference type="Proteomes" id="UP000265663">
    <property type="component" value="Unassembled WGS sequence"/>
</dbReference>
<dbReference type="OrthoDB" id="4227485at2759"/>
<evidence type="ECO:0000313" key="2">
    <source>
        <dbReference type="Proteomes" id="UP000265663"/>
    </source>
</evidence>
<sequence length="678" mass="77928">MNIKFEKYRYYLGTAQIRLLNLCYSASSTEPDDCIGCCISDLEHNLPALINPSEYHDCLTGAGISSDALYAIGLSPKLSLPSNIELPCLHGKFRLETAKRDGSQGQNDWWLVDLYSSDLPTTTLIQIRQFYSRHASLCDGEKFLHIRFYEREKNYAVASKWKRLLGAKAKSLNQVLRNEWLRDCLEKLEPFRSLWMGLQLGSFPLILSWRCRQVREIEYYLGQMYEIWYTITGGDAHLCDEYTIEKLGGLAPLWSSRDRSIIETLFATRQIFPRAHDPAVRAQILQRVLAVGGLILTFHTFFKHVKILGPIMIPLRELFLAGELCPPRDEFSPVSRRLPSVRDILLQHYYGRPGKNNQECLLQYSEHDERFFECSDPGLYSYWQLCLYLFRHAQGHWNPRKDTRNQAQSSEHPGWVIRLGQFARRLGFESDMISSLCNQDADLSQIRMHMLQERPSVFFSAPADKFDVEAYSRQKGQVIFEPRPPAPTPLMTTDSATTTRVPRNHPELFLPTIWSALTQEPRYALTEYGELLLMSMSFFEKFGSSPVSGTHGGFQPARQLLRSSSVYSVPVYPSHLARSRGANITFWHLPQSRDMCPLAKYSCDATKEDVKKVVNSIRAQGAAPLFALVDRDGRLKLCDASQIMHRRKQSKQSNDVYYIYSGENCKIWIMKGLDSYRV</sequence>
<accession>A0A3M7MI95</accession>
<protein>
    <submittedName>
        <fullName evidence="1">SlyX domain-containing</fullName>
    </submittedName>
</protein>
<proteinExistence type="predicted"/>
<dbReference type="Pfam" id="PF12520">
    <property type="entry name" value="DUF3723"/>
    <property type="match status" value="1"/>
</dbReference>
<reference evidence="1 2" key="1">
    <citation type="journal article" date="2014" name="PLoS ONE">
        <title>De novo Genome Assembly of the Fungal Plant Pathogen Pyrenophora semeniperda.</title>
        <authorList>
            <person name="Soliai M.M."/>
            <person name="Meyer S.E."/>
            <person name="Udall J.A."/>
            <person name="Elzinga D.E."/>
            <person name="Hermansen R.A."/>
            <person name="Bodily P.M."/>
            <person name="Hart A.A."/>
            <person name="Coleman C.E."/>
        </authorList>
    </citation>
    <scope>NUCLEOTIDE SEQUENCE [LARGE SCALE GENOMIC DNA]</scope>
    <source>
        <strain evidence="1 2">CCB06</strain>
        <tissue evidence="1">Mycelium</tissue>
    </source>
</reference>
<keyword evidence="2" id="KW-1185">Reference proteome</keyword>
<evidence type="ECO:0000313" key="1">
    <source>
        <dbReference type="EMBL" id="RMZ74089.1"/>
    </source>
</evidence>